<feature type="domain" description="Alcohol dehydrogenase-like C-terminal" evidence="6">
    <location>
        <begin position="73"/>
        <end position="198"/>
    </location>
</feature>
<evidence type="ECO:0000256" key="1">
    <source>
        <dbReference type="ARBA" id="ARBA00001947"/>
    </source>
</evidence>
<dbReference type="InterPro" id="IPR011032">
    <property type="entry name" value="GroES-like_sf"/>
</dbReference>
<sequence length="252" mass="26814">MEIKGHFFGQSSMGRRIVARANCAVKMPNDTTDEELRLFAALGCGIQTGVGAILNVAKPKTGSSICIFGAGSVGLAACFAAALTFPSKLVVVDNSPVKLGMLPESVKTVVSDLVDSSTAIRGEEELVATLKALSPGGHGFDFVFDCVGRGDLVKAGHLVLRSRGTVISVAGSTDMALQVTLSQHLGRGITYRGTHQGDSVPSVSIPLMIDLWRQGNFPFDHLVRFYEFDELHEAWQDLKAGKVIKPVLVNMG</sequence>
<comment type="cofactor">
    <cofactor evidence="1">
        <name>Zn(2+)</name>
        <dbReference type="ChEBI" id="CHEBI:29105"/>
    </cofactor>
</comment>
<evidence type="ECO:0000256" key="5">
    <source>
        <dbReference type="ARBA" id="ARBA00023002"/>
    </source>
</evidence>
<evidence type="ECO:0000313" key="8">
    <source>
        <dbReference type="Proteomes" id="UP001302126"/>
    </source>
</evidence>
<dbReference type="EMBL" id="MU864444">
    <property type="protein sequence ID" value="KAK4185627.1"/>
    <property type="molecule type" value="Genomic_DNA"/>
</dbReference>
<keyword evidence="4" id="KW-0862">Zinc</keyword>
<dbReference type="AlphaFoldDB" id="A0AAN6WSI0"/>
<dbReference type="Proteomes" id="UP001302126">
    <property type="component" value="Unassembled WGS sequence"/>
</dbReference>
<dbReference type="PANTHER" id="PTHR43350:SF2">
    <property type="entry name" value="GROES-LIKE ZINC-BINDING ALCOHOL DEHYDROGENASE FAMILY PROTEIN"/>
    <property type="match status" value="1"/>
</dbReference>
<keyword evidence="8" id="KW-1185">Reference proteome</keyword>
<dbReference type="InterPro" id="IPR013149">
    <property type="entry name" value="ADH-like_C"/>
</dbReference>
<keyword evidence="5" id="KW-0560">Oxidoreductase</keyword>
<evidence type="ECO:0000256" key="2">
    <source>
        <dbReference type="ARBA" id="ARBA00008072"/>
    </source>
</evidence>
<comment type="caution">
    <text evidence="7">The sequence shown here is derived from an EMBL/GenBank/DDBJ whole genome shotgun (WGS) entry which is preliminary data.</text>
</comment>
<evidence type="ECO:0000313" key="7">
    <source>
        <dbReference type="EMBL" id="KAK4185627.1"/>
    </source>
</evidence>
<dbReference type="SUPFAM" id="SSF51735">
    <property type="entry name" value="NAD(P)-binding Rossmann-fold domains"/>
    <property type="match status" value="1"/>
</dbReference>
<dbReference type="Pfam" id="PF00107">
    <property type="entry name" value="ADH_zinc_N"/>
    <property type="match status" value="1"/>
</dbReference>
<dbReference type="GO" id="GO:0016491">
    <property type="term" value="F:oxidoreductase activity"/>
    <property type="evidence" value="ECO:0007669"/>
    <property type="project" value="UniProtKB-KW"/>
</dbReference>
<comment type="similarity">
    <text evidence="2">Belongs to the zinc-containing alcohol dehydrogenase family.</text>
</comment>
<dbReference type="PANTHER" id="PTHR43350">
    <property type="entry name" value="NAD-DEPENDENT ALCOHOL DEHYDROGENASE"/>
    <property type="match status" value="1"/>
</dbReference>
<proteinExistence type="inferred from homology"/>
<dbReference type="Gene3D" id="3.90.180.10">
    <property type="entry name" value="Medium-chain alcohol dehydrogenases, catalytic domain"/>
    <property type="match status" value="1"/>
</dbReference>
<dbReference type="SUPFAM" id="SSF50129">
    <property type="entry name" value="GroES-like"/>
    <property type="match status" value="1"/>
</dbReference>
<name>A0AAN6WSI0_9PEZI</name>
<keyword evidence="3" id="KW-0479">Metal-binding</keyword>
<dbReference type="GO" id="GO:0046872">
    <property type="term" value="F:metal ion binding"/>
    <property type="evidence" value="ECO:0007669"/>
    <property type="project" value="UniProtKB-KW"/>
</dbReference>
<dbReference type="InterPro" id="IPR036291">
    <property type="entry name" value="NAD(P)-bd_dom_sf"/>
</dbReference>
<gene>
    <name evidence="7" type="ORF">QBC35DRAFT_503199</name>
</gene>
<evidence type="ECO:0000256" key="3">
    <source>
        <dbReference type="ARBA" id="ARBA00022723"/>
    </source>
</evidence>
<evidence type="ECO:0000259" key="6">
    <source>
        <dbReference type="Pfam" id="PF00107"/>
    </source>
</evidence>
<evidence type="ECO:0000256" key="4">
    <source>
        <dbReference type="ARBA" id="ARBA00022833"/>
    </source>
</evidence>
<organism evidence="7 8">
    <name type="scientific">Podospora australis</name>
    <dbReference type="NCBI Taxonomy" id="1536484"/>
    <lineage>
        <taxon>Eukaryota</taxon>
        <taxon>Fungi</taxon>
        <taxon>Dikarya</taxon>
        <taxon>Ascomycota</taxon>
        <taxon>Pezizomycotina</taxon>
        <taxon>Sordariomycetes</taxon>
        <taxon>Sordariomycetidae</taxon>
        <taxon>Sordariales</taxon>
        <taxon>Podosporaceae</taxon>
        <taxon>Podospora</taxon>
    </lineage>
</organism>
<accession>A0AAN6WSI0</accession>
<reference evidence="7" key="2">
    <citation type="submission" date="2023-05" db="EMBL/GenBank/DDBJ databases">
        <authorList>
            <consortium name="Lawrence Berkeley National Laboratory"/>
            <person name="Steindorff A."/>
            <person name="Hensen N."/>
            <person name="Bonometti L."/>
            <person name="Westerberg I."/>
            <person name="Brannstrom I.O."/>
            <person name="Guillou S."/>
            <person name="Cros-Aarteil S."/>
            <person name="Calhoun S."/>
            <person name="Haridas S."/>
            <person name="Kuo A."/>
            <person name="Mondo S."/>
            <person name="Pangilinan J."/>
            <person name="Riley R."/>
            <person name="Labutti K."/>
            <person name="Andreopoulos B."/>
            <person name="Lipzen A."/>
            <person name="Chen C."/>
            <person name="Yanf M."/>
            <person name="Daum C."/>
            <person name="Ng V."/>
            <person name="Clum A."/>
            <person name="Ohm R."/>
            <person name="Martin F."/>
            <person name="Silar P."/>
            <person name="Natvig D."/>
            <person name="Lalanne C."/>
            <person name="Gautier V."/>
            <person name="Ament-Velasquez S.L."/>
            <person name="Kruys A."/>
            <person name="Hutchinson M.I."/>
            <person name="Powell A.J."/>
            <person name="Barry K."/>
            <person name="Miller A.N."/>
            <person name="Grigoriev I.V."/>
            <person name="Debuchy R."/>
            <person name="Gladieux P."/>
            <person name="Thoren M.H."/>
            <person name="Johannesson H."/>
        </authorList>
    </citation>
    <scope>NUCLEOTIDE SEQUENCE</scope>
    <source>
        <strain evidence="7">PSN309</strain>
    </source>
</reference>
<dbReference type="Gene3D" id="3.40.50.720">
    <property type="entry name" value="NAD(P)-binding Rossmann-like Domain"/>
    <property type="match status" value="1"/>
</dbReference>
<protein>
    <recommendedName>
        <fullName evidence="6">Alcohol dehydrogenase-like C-terminal domain-containing protein</fullName>
    </recommendedName>
</protein>
<reference evidence="7" key="1">
    <citation type="journal article" date="2023" name="Mol. Phylogenet. Evol.">
        <title>Genome-scale phylogeny and comparative genomics of the fungal order Sordariales.</title>
        <authorList>
            <person name="Hensen N."/>
            <person name="Bonometti L."/>
            <person name="Westerberg I."/>
            <person name="Brannstrom I.O."/>
            <person name="Guillou S."/>
            <person name="Cros-Aarteil S."/>
            <person name="Calhoun S."/>
            <person name="Haridas S."/>
            <person name="Kuo A."/>
            <person name="Mondo S."/>
            <person name="Pangilinan J."/>
            <person name="Riley R."/>
            <person name="LaButti K."/>
            <person name="Andreopoulos B."/>
            <person name="Lipzen A."/>
            <person name="Chen C."/>
            <person name="Yan M."/>
            <person name="Daum C."/>
            <person name="Ng V."/>
            <person name="Clum A."/>
            <person name="Steindorff A."/>
            <person name="Ohm R.A."/>
            <person name="Martin F."/>
            <person name="Silar P."/>
            <person name="Natvig D.O."/>
            <person name="Lalanne C."/>
            <person name="Gautier V."/>
            <person name="Ament-Velasquez S.L."/>
            <person name="Kruys A."/>
            <person name="Hutchinson M.I."/>
            <person name="Powell A.J."/>
            <person name="Barry K."/>
            <person name="Miller A.N."/>
            <person name="Grigoriev I.V."/>
            <person name="Debuchy R."/>
            <person name="Gladieux P."/>
            <person name="Hiltunen Thoren M."/>
            <person name="Johannesson H."/>
        </authorList>
    </citation>
    <scope>NUCLEOTIDE SEQUENCE</scope>
    <source>
        <strain evidence="7">PSN309</strain>
    </source>
</reference>